<feature type="transmembrane region" description="Helical" evidence="2">
    <location>
        <begin position="137"/>
        <end position="159"/>
    </location>
</feature>
<gene>
    <name evidence="3" type="ORF">WKV53_00570</name>
</gene>
<protein>
    <submittedName>
        <fullName evidence="3">Uncharacterized protein</fullName>
    </submittedName>
</protein>
<reference evidence="3 4" key="1">
    <citation type="submission" date="2024-04" db="EMBL/GenBank/DDBJ databases">
        <title>Luteolibacter sp. isolated from soil.</title>
        <authorList>
            <person name="An J."/>
        </authorList>
    </citation>
    <scope>NUCLEOTIDE SEQUENCE [LARGE SCALE GENOMIC DNA]</scope>
    <source>
        <strain evidence="3 4">Y139</strain>
    </source>
</reference>
<evidence type="ECO:0000313" key="4">
    <source>
        <dbReference type="Proteomes" id="UP001371305"/>
    </source>
</evidence>
<evidence type="ECO:0000256" key="2">
    <source>
        <dbReference type="SAM" id="Phobius"/>
    </source>
</evidence>
<comment type="caution">
    <text evidence="3">The sequence shown here is derived from an EMBL/GenBank/DDBJ whole genome shotgun (WGS) entry which is preliminary data.</text>
</comment>
<name>A0ABU9APP2_9BACT</name>
<evidence type="ECO:0000313" key="3">
    <source>
        <dbReference type="EMBL" id="MEK7948964.1"/>
    </source>
</evidence>
<evidence type="ECO:0000256" key="1">
    <source>
        <dbReference type="SAM" id="MobiDB-lite"/>
    </source>
</evidence>
<proteinExistence type="predicted"/>
<accession>A0ABU9APP2</accession>
<feature type="region of interest" description="Disordered" evidence="1">
    <location>
        <begin position="1"/>
        <end position="22"/>
    </location>
</feature>
<keyword evidence="2" id="KW-0812">Transmembrane</keyword>
<dbReference type="RefSeq" id="WP_341402315.1">
    <property type="nucleotide sequence ID" value="NZ_JBBUKT010000001.1"/>
</dbReference>
<organism evidence="3 4">
    <name type="scientific">Luteolibacter soli</name>
    <dbReference type="NCBI Taxonomy" id="3135280"/>
    <lineage>
        <taxon>Bacteria</taxon>
        <taxon>Pseudomonadati</taxon>
        <taxon>Verrucomicrobiota</taxon>
        <taxon>Verrucomicrobiia</taxon>
        <taxon>Verrucomicrobiales</taxon>
        <taxon>Verrucomicrobiaceae</taxon>
        <taxon>Luteolibacter</taxon>
    </lineage>
</organism>
<dbReference type="EMBL" id="JBBUKT010000001">
    <property type="protein sequence ID" value="MEK7948964.1"/>
    <property type="molecule type" value="Genomic_DNA"/>
</dbReference>
<feature type="region of interest" description="Disordered" evidence="1">
    <location>
        <begin position="60"/>
        <end position="82"/>
    </location>
</feature>
<keyword evidence="2" id="KW-0472">Membrane</keyword>
<keyword evidence="2" id="KW-1133">Transmembrane helix</keyword>
<sequence>MNLPDNLSPLPVIPRGEDPAGSARADIEDFVTAIDVRKVLLGTAGELPVEGLSADDFDSFAGRADVPHPQPARSPFASGRQTGLHVPDLEIESPPVHPAFEVLPPSSRRAAPPKVSAALDCESAFGSPRGGRNGERWWVIGMGLAAAAILMSGTLVDFISREAVRRSRATAPLDVIHVIPGKAVPQPGEEKANAAFAAAVEPDEGE</sequence>
<keyword evidence="4" id="KW-1185">Reference proteome</keyword>
<dbReference type="Proteomes" id="UP001371305">
    <property type="component" value="Unassembled WGS sequence"/>
</dbReference>